<keyword evidence="3" id="KW-1185">Reference proteome</keyword>
<dbReference type="PROSITE" id="PS51186">
    <property type="entry name" value="GNAT"/>
    <property type="match status" value="1"/>
</dbReference>
<dbReference type="AlphaFoldDB" id="A0A6L7HXR0"/>
<reference evidence="2 3" key="1">
    <citation type="submission" date="2019-12" db="EMBL/GenBank/DDBJ databases">
        <title>Shewanella insulae sp. nov., isolated from a tidal flat.</title>
        <authorList>
            <person name="Yoon J.-H."/>
        </authorList>
    </citation>
    <scope>NUCLEOTIDE SEQUENCE [LARGE SCALE GENOMIC DNA]</scope>
    <source>
        <strain evidence="2 3">JBTF-M18</strain>
    </source>
</reference>
<comment type="caution">
    <text evidence="2">The sequence shown here is derived from an EMBL/GenBank/DDBJ whole genome shotgun (WGS) entry which is preliminary data.</text>
</comment>
<dbReference type="Gene3D" id="3.40.630.30">
    <property type="match status" value="1"/>
</dbReference>
<dbReference type="SUPFAM" id="SSF55729">
    <property type="entry name" value="Acyl-CoA N-acyltransferases (Nat)"/>
    <property type="match status" value="1"/>
</dbReference>
<dbReference type="Pfam" id="PF00583">
    <property type="entry name" value="Acetyltransf_1"/>
    <property type="match status" value="1"/>
</dbReference>
<dbReference type="InterPro" id="IPR016181">
    <property type="entry name" value="Acyl_CoA_acyltransferase"/>
</dbReference>
<evidence type="ECO:0000313" key="2">
    <source>
        <dbReference type="EMBL" id="MXR67938.1"/>
    </source>
</evidence>
<sequence length="160" mass="17759">MQVREIQTQDWPAILTIQDECYPNIEPESLAALQSKAQLSPETCYVITQADAVIGYCLAHPWQRDLPPSLEQVLDTVPKQETLYLHDIAFSAKARGLGAGAAVFSRLIEQARNWGLGSISLVAVGGAHTYWQLLGFKSRIIDKSLDSYPEDACYMVYAID</sequence>
<keyword evidence="2" id="KW-0808">Transferase</keyword>
<accession>A0A6L7HXR0</accession>
<dbReference type="InterPro" id="IPR000182">
    <property type="entry name" value="GNAT_dom"/>
</dbReference>
<proteinExistence type="predicted"/>
<dbReference type="GO" id="GO:0016747">
    <property type="term" value="F:acyltransferase activity, transferring groups other than amino-acyl groups"/>
    <property type="evidence" value="ECO:0007669"/>
    <property type="project" value="InterPro"/>
</dbReference>
<dbReference type="EMBL" id="WRPA01000003">
    <property type="protein sequence ID" value="MXR67938.1"/>
    <property type="molecule type" value="Genomic_DNA"/>
</dbReference>
<dbReference type="RefSeq" id="WP_160794263.1">
    <property type="nucleotide sequence ID" value="NZ_WRPA01000003.1"/>
</dbReference>
<feature type="domain" description="N-acetyltransferase" evidence="1">
    <location>
        <begin position="1"/>
        <end position="160"/>
    </location>
</feature>
<dbReference type="Proteomes" id="UP000474778">
    <property type="component" value="Unassembled WGS sequence"/>
</dbReference>
<gene>
    <name evidence="2" type="ORF">GNT65_04530</name>
</gene>
<organism evidence="2 3">
    <name type="scientific">Shewanella insulae</name>
    <dbReference type="NCBI Taxonomy" id="2681496"/>
    <lineage>
        <taxon>Bacteria</taxon>
        <taxon>Pseudomonadati</taxon>
        <taxon>Pseudomonadota</taxon>
        <taxon>Gammaproteobacteria</taxon>
        <taxon>Alteromonadales</taxon>
        <taxon>Shewanellaceae</taxon>
        <taxon>Shewanella</taxon>
    </lineage>
</organism>
<evidence type="ECO:0000313" key="3">
    <source>
        <dbReference type="Proteomes" id="UP000474778"/>
    </source>
</evidence>
<evidence type="ECO:0000259" key="1">
    <source>
        <dbReference type="PROSITE" id="PS51186"/>
    </source>
</evidence>
<protein>
    <submittedName>
        <fullName evidence="2">GNAT family N-acetyltransferase</fullName>
    </submittedName>
</protein>
<name>A0A6L7HXR0_9GAMM</name>
<dbReference type="CDD" id="cd04301">
    <property type="entry name" value="NAT_SF"/>
    <property type="match status" value="1"/>
</dbReference>